<evidence type="ECO:0000313" key="2">
    <source>
        <dbReference type="EMBL" id="CEF99872.1"/>
    </source>
</evidence>
<accession>A0A1Y5I0N9</accession>
<dbReference type="AlphaFoldDB" id="A0A090MAY6"/>
<evidence type="ECO:0000256" key="1">
    <source>
        <dbReference type="RuleBase" id="RU003860"/>
    </source>
</evidence>
<proteinExistence type="inferred from homology"/>
<dbReference type="Gene3D" id="3.10.20.90">
    <property type="entry name" value="Phosphatidylinositol 3-kinase Catalytic Subunit, Chain A, domain 1"/>
    <property type="match status" value="1"/>
</dbReference>
<organism evidence="2 4">
    <name type="scientific">Ostreococcus tauri</name>
    <name type="common">Marine green alga</name>
    <dbReference type="NCBI Taxonomy" id="70448"/>
    <lineage>
        <taxon>Eukaryota</taxon>
        <taxon>Viridiplantae</taxon>
        <taxon>Chlorophyta</taxon>
        <taxon>Mamiellophyceae</taxon>
        <taxon>Mamiellales</taxon>
        <taxon>Bathycoccaceae</taxon>
        <taxon>Ostreococcus</taxon>
    </lineage>
</organism>
<sequence length="134" mass="14580">MASLARRVPAIAMTLRAMTSTSTTGVRRGSTHVGDRRRAFARAFATGGEGNNITSALMEQMQQKIRDGLEAESVEVRDESGNGRHVSIKVIAKAFEGKSAVNRQRAVYKCIFMELQDAVHAVNEMVTLTPEEAA</sequence>
<dbReference type="InParanoid" id="A0A090MAY6"/>
<reference evidence="2 4" key="1">
    <citation type="journal article" date="2006" name="Proc. Natl. Acad. Sci. U.S.A.">
        <title>Genome analysis of the smallest free-living eukaryote Ostreococcus tauri unveils many unique features.</title>
        <authorList>
            <person name="Derelle E."/>
            <person name="Ferraz C."/>
            <person name="Rombauts S."/>
            <person name="Rouze P."/>
            <person name="Worden A.Z."/>
            <person name="Robbens S."/>
            <person name="Partensky F."/>
            <person name="Degroeve S."/>
            <person name="Echeynie S."/>
            <person name="Cooke R."/>
            <person name="Saeys Y."/>
            <person name="Wuyts J."/>
            <person name="Jabbari K."/>
            <person name="Bowler C."/>
            <person name="Panaud O."/>
            <person name="Piegu B."/>
            <person name="Ball S.G."/>
            <person name="Ral J.-P."/>
            <person name="Bouget F.-Y."/>
            <person name="Piganeau G."/>
            <person name="De Baets B."/>
            <person name="Picard A."/>
            <person name="Delseny M."/>
            <person name="Demaille J."/>
            <person name="Van de Peer Y."/>
            <person name="Moreau H."/>
        </authorList>
    </citation>
    <scope>NUCLEOTIDE SEQUENCE [LARGE SCALE GENOMIC DNA]</scope>
    <source>
        <strain evidence="2 4">OTTH0595</strain>
    </source>
</reference>
<dbReference type="InterPro" id="IPR002634">
    <property type="entry name" value="BolA"/>
</dbReference>
<dbReference type="EMBL" id="CAID01000012">
    <property type="protein sequence ID" value="CEF99872.1"/>
    <property type="molecule type" value="Genomic_DNA"/>
</dbReference>
<accession>A0A454XMS5</accession>
<dbReference type="PANTHER" id="PTHR46230">
    <property type="match status" value="1"/>
</dbReference>
<dbReference type="OrthoDB" id="4983at2759"/>
<reference evidence="2" key="2">
    <citation type="journal article" date="2014" name="BMC Genomics">
        <title>An improved genome of the model marine alga Ostreococcus tauri unfolds by assessing Illumina de novo assemblies.</title>
        <authorList>
            <person name="Blanc-Mathieu R."/>
            <person name="Verhelst B."/>
            <person name="Derelle E."/>
            <person name="Rombauts S."/>
            <person name="Bouget F.Y."/>
            <person name="Carre I."/>
            <person name="Chateau A."/>
            <person name="Eyre-Walker A."/>
            <person name="Grimsley N."/>
            <person name="Moreau H."/>
            <person name="Piegu B."/>
            <person name="Rivals E."/>
            <person name="Schackwitz W."/>
            <person name="Van de Peer Y."/>
            <person name="Piganeau G."/>
        </authorList>
    </citation>
    <scope>NUCLEOTIDE SEQUENCE</scope>
    <source>
        <strain evidence="2">RCC4221</strain>
    </source>
</reference>
<name>A0A090MAY6_OSTTA</name>
<dbReference type="STRING" id="70448.A0A090MAY6"/>
<evidence type="ECO:0000313" key="4">
    <source>
        <dbReference type="Proteomes" id="UP000009170"/>
    </source>
</evidence>
<accession>A0A090MAY6</accession>
<reference evidence="3" key="3">
    <citation type="submission" date="2017-04" db="EMBL/GenBank/DDBJ databases">
        <title>Population genomics of picophytoplankton unveils novel chromosome hypervariability.</title>
        <authorList>
            <consortium name="DOE Joint Genome Institute"/>
            <person name="Blanc-Mathieu R."/>
            <person name="Krasovec M."/>
            <person name="Hebrard M."/>
            <person name="Yau S."/>
            <person name="Desgranges E."/>
            <person name="Martin J."/>
            <person name="Schackwitz W."/>
            <person name="Kuo A."/>
            <person name="Salin G."/>
            <person name="Donnadieu C."/>
            <person name="Desdevises Y."/>
            <person name="Sanchez-Ferandin S."/>
            <person name="Moreau H."/>
            <person name="Rivals E."/>
            <person name="Grigoriev I.V."/>
            <person name="Grimsley N."/>
            <person name="Eyre-Walker A."/>
            <person name="Piganeau G."/>
        </authorList>
    </citation>
    <scope>NUCLEOTIDE SEQUENCE [LARGE SCALE GENOMIC DNA]</scope>
    <source>
        <strain evidence="3">RCC 1115</strain>
    </source>
</reference>
<protein>
    <submittedName>
        <fullName evidence="2 3">BolA protein</fullName>
    </submittedName>
</protein>
<gene>
    <name evidence="3" type="ORF">BE221DRAFT_195006</name>
    <name evidence="2" type="ORF">OT_ostta12g01610</name>
</gene>
<dbReference type="PANTHER" id="PTHR46230:SF4">
    <property type="entry name" value="PROTEIN BOLA4, CHLOROPLASTIC_MITOCHONDRIAL"/>
    <property type="match status" value="1"/>
</dbReference>
<dbReference type="EMBL" id="KZ155835">
    <property type="protein sequence ID" value="OUS43010.1"/>
    <property type="molecule type" value="Genomic_DNA"/>
</dbReference>
<comment type="similarity">
    <text evidence="1">Belongs to the BolA/IbaG family.</text>
</comment>
<evidence type="ECO:0000313" key="3">
    <source>
        <dbReference type="EMBL" id="OUS43010.1"/>
    </source>
</evidence>
<dbReference type="Proteomes" id="UP000009170">
    <property type="component" value="Unassembled WGS sequence"/>
</dbReference>
<keyword evidence="4" id="KW-1185">Reference proteome</keyword>
<dbReference type="Proteomes" id="UP000195557">
    <property type="component" value="Unassembled WGS sequence"/>
</dbReference>
<dbReference type="GO" id="GO:0016226">
    <property type="term" value="P:iron-sulfur cluster assembly"/>
    <property type="evidence" value="ECO:0007669"/>
    <property type="project" value="TreeGrafter"/>
</dbReference>
<dbReference type="Pfam" id="PF01722">
    <property type="entry name" value="BolA"/>
    <property type="match status" value="1"/>
</dbReference>
<dbReference type="InterPro" id="IPR036065">
    <property type="entry name" value="BolA-like_sf"/>
</dbReference>
<dbReference type="SUPFAM" id="SSF82657">
    <property type="entry name" value="BolA-like"/>
    <property type="match status" value="1"/>
</dbReference>